<organism evidence="1 2">
    <name type="scientific">Micromonospora cremea</name>
    <dbReference type="NCBI Taxonomy" id="709881"/>
    <lineage>
        <taxon>Bacteria</taxon>
        <taxon>Bacillati</taxon>
        <taxon>Actinomycetota</taxon>
        <taxon>Actinomycetes</taxon>
        <taxon>Micromonosporales</taxon>
        <taxon>Micromonosporaceae</taxon>
        <taxon>Micromonospora</taxon>
    </lineage>
</organism>
<evidence type="ECO:0000313" key="2">
    <source>
        <dbReference type="Proteomes" id="UP000185124"/>
    </source>
</evidence>
<sequence>MGIAGFTIAPIMCAVVPPMSSLKVACALQGIAGLVALSAAGHSWGSAISTEPSGRVPALRHVI</sequence>
<dbReference type="OrthoDB" id="783189at2"/>
<reference evidence="2" key="1">
    <citation type="submission" date="2016-12" db="EMBL/GenBank/DDBJ databases">
        <authorList>
            <person name="Varghese N."/>
            <person name="Submissions S."/>
        </authorList>
    </citation>
    <scope>NUCLEOTIDE SEQUENCE [LARGE SCALE GENOMIC DNA]</scope>
    <source>
        <strain evidence="2">DSM 45599</strain>
    </source>
</reference>
<dbReference type="AlphaFoldDB" id="A0A1N5UDQ6"/>
<accession>A0A1N5UDQ6</accession>
<dbReference type="EMBL" id="FSQT01000001">
    <property type="protein sequence ID" value="SIM58934.1"/>
    <property type="molecule type" value="Genomic_DNA"/>
</dbReference>
<name>A0A1N5UDQ6_9ACTN</name>
<dbReference type="RefSeq" id="WP_074308861.1">
    <property type="nucleotide sequence ID" value="NZ_FSQT01000001.1"/>
</dbReference>
<protein>
    <submittedName>
        <fullName evidence="1">Uncharacterized protein</fullName>
    </submittedName>
</protein>
<proteinExistence type="predicted"/>
<dbReference type="Proteomes" id="UP000185124">
    <property type="component" value="Unassembled WGS sequence"/>
</dbReference>
<gene>
    <name evidence="1" type="ORF">SAMN04489832_0836</name>
</gene>
<keyword evidence="2" id="KW-1185">Reference proteome</keyword>
<evidence type="ECO:0000313" key="1">
    <source>
        <dbReference type="EMBL" id="SIM58934.1"/>
    </source>
</evidence>